<protein>
    <submittedName>
        <fullName evidence="2">Asp23/Gls24 family envelope stress response protein</fullName>
    </submittedName>
</protein>
<keyword evidence="3" id="KW-1185">Reference proteome</keyword>
<gene>
    <name evidence="2" type="ORF">NI17_005755</name>
</gene>
<feature type="compositionally biased region" description="Pro residues" evidence="1">
    <location>
        <begin position="11"/>
        <end position="30"/>
    </location>
</feature>
<feature type="region of interest" description="Disordered" evidence="1">
    <location>
        <begin position="1"/>
        <end position="35"/>
    </location>
</feature>
<name>A0A399G701_9ACTN</name>
<dbReference type="AlphaFoldDB" id="A0A399G701"/>
<dbReference type="Proteomes" id="UP000265719">
    <property type="component" value="Chromosome"/>
</dbReference>
<dbReference type="OrthoDB" id="4228240at2"/>
<proteinExistence type="predicted"/>
<dbReference type="EMBL" id="CP063196">
    <property type="protein sequence ID" value="UOE20707.1"/>
    <property type="molecule type" value="Genomic_DNA"/>
</dbReference>
<evidence type="ECO:0000313" key="2">
    <source>
        <dbReference type="EMBL" id="UOE20707.1"/>
    </source>
</evidence>
<dbReference type="KEGG" id="thao:NI17_005755"/>
<dbReference type="RefSeq" id="WP_084012692.1">
    <property type="nucleotide sequence ID" value="NZ_CP063196.1"/>
</dbReference>
<feature type="compositionally biased region" description="Low complexity" evidence="1">
    <location>
        <begin position="1"/>
        <end position="10"/>
    </location>
</feature>
<organism evidence="2 3">
    <name type="scientific">Thermobifida halotolerans</name>
    <dbReference type="NCBI Taxonomy" id="483545"/>
    <lineage>
        <taxon>Bacteria</taxon>
        <taxon>Bacillati</taxon>
        <taxon>Actinomycetota</taxon>
        <taxon>Actinomycetes</taxon>
        <taxon>Streptosporangiales</taxon>
        <taxon>Nocardiopsidaceae</taxon>
        <taxon>Thermobifida</taxon>
    </lineage>
</organism>
<evidence type="ECO:0000256" key="1">
    <source>
        <dbReference type="SAM" id="MobiDB-lite"/>
    </source>
</evidence>
<reference evidence="2" key="1">
    <citation type="submission" date="2020-10" db="EMBL/GenBank/DDBJ databases">
        <title>De novo genome project of the cellulose decomposer Thermobifida halotolerans type strain.</title>
        <authorList>
            <person name="Nagy I."/>
            <person name="Horvath B."/>
            <person name="Kukolya J."/>
            <person name="Nagy I."/>
            <person name="Orsini M."/>
        </authorList>
    </citation>
    <scope>NUCLEOTIDE SEQUENCE</scope>
    <source>
        <strain evidence="2">DSM 44931</strain>
    </source>
</reference>
<accession>A0A399G701</accession>
<sequence>MTAAPSTGPVVPAPAPPGGQEPAGSLPPPAERGATTVSDRVVAKIAASAAREALEERFDAPPDRLGLGEPEASATVIGDSAQVTLALDLPYPVDIARAAGDLQDRINRRVTALTGLAVDETALTVRRLVLTGGPGRGRVR</sequence>
<evidence type="ECO:0000313" key="3">
    <source>
        <dbReference type="Proteomes" id="UP000265719"/>
    </source>
</evidence>